<proteinExistence type="predicted"/>
<accession>A0A8S0R7S2</accession>
<dbReference type="Gramene" id="OE9A081149T1">
    <property type="protein sequence ID" value="OE9A081149C1"/>
    <property type="gene ID" value="OE9A081149"/>
</dbReference>
<comment type="caution">
    <text evidence="2">The sequence shown here is derived from an EMBL/GenBank/DDBJ whole genome shotgun (WGS) entry which is preliminary data.</text>
</comment>
<evidence type="ECO:0000256" key="1">
    <source>
        <dbReference type="SAM" id="MobiDB-lite"/>
    </source>
</evidence>
<dbReference type="EMBL" id="CACTIH010002225">
    <property type="protein sequence ID" value="CAA2975074.1"/>
    <property type="molecule type" value="Genomic_DNA"/>
</dbReference>
<feature type="compositionally biased region" description="Polar residues" evidence="1">
    <location>
        <begin position="65"/>
        <end position="127"/>
    </location>
</feature>
<sequence>MSVNHEMEADISNNASVMRTGSSCVTKIAGTRIKLQDSRSSASDFGASEHFNASQNSFQSFAASTRPNNGSHQGVYQSYNSQHGAYSNMNPSQNPYYDLNSQQAAYENVYSKQGPYQNPSTQGPCHY</sequence>
<organism evidence="2 3">
    <name type="scientific">Olea europaea subsp. europaea</name>
    <dbReference type="NCBI Taxonomy" id="158383"/>
    <lineage>
        <taxon>Eukaryota</taxon>
        <taxon>Viridiplantae</taxon>
        <taxon>Streptophyta</taxon>
        <taxon>Embryophyta</taxon>
        <taxon>Tracheophyta</taxon>
        <taxon>Spermatophyta</taxon>
        <taxon>Magnoliopsida</taxon>
        <taxon>eudicotyledons</taxon>
        <taxon>Gunneridae</taxon>
        <taxon>Pentapetalae</taxon>
        <taxon>asterids</taxon>
        <taxon>lamiids</taxon>
        <taxon>Lamiales</taxon>
        <taxon>Oleaceae</taxon>
        <taxon>Oleeae</taxon>
        <taxon>Olea</taxon>
    </lineage>
</organism>
<protein>
    <submittedName>
        <fullName evidence="2">Uncharacterized protein</fullName>
    </submittedName>
</protein>
<dbReference type="AlphaFoldDB" id="A0A8S0R7S2"/>
<evidence type="ECO:0000313" key="3">
    <source>
        <dbReference type="Proteomes" id="UP000594638"/>
    </source>
</evidence>
<reference evidence="2 3" key="1">
    <citation type="submission" date="2019-12" db="EMBL/GenBank/DDBJ databases">
        <authorList>
            <person name="Alioto T."/>
            <person name="Alioto T."/>
            <person name="Gomez Garrido J."/>
        </authorList>
    </citation>
    <scope>NUCLEOTIDE SEQUENCE [LARGE SCALE GENOMIC DNA]</scope>
</reference>
<name>A0A8S0R7S2_OLEEU</name>
<dbReference type="Proteomes" id="UP000594638">
    <property type="component" value="Unassembled WGS sequence"/>
</dbReference>
<feature type="region of interest" description="Disordered" evidence="1">
    <location>
        <begin position="58"/>
        <end position="127"/>
    </location>
</feature>
<keyword evidence="3" id="KW-1185">Reference proteome</keyword>
<evidence type="ECO:0000313" key="2">
    <source>
        <dbReference type="EMBL" id="CAA2975074.1"/>
    </source>
</evidence>
<gene>
    <name evidence="2" type="ORF">OLEA9_A081149</name>
</gene>